<dbReference type="Proteomes" id="UP000199093">
    <property type="component" value="Unassembled WGS sequence"/>
</dbReference>
<keyword evidence="4" id="KW-1185">Reference proteome</keyword>
<dbReference type="OrthoDB" id="7783360at2"/>
<dbReference type="Gene3D" id="2.150.10.10">
    <property type="entry name" value="Serralysin-like metalloprotease, C-terminal"/>
    <property type="match status" value="1"/>
</dbReference>
<name>A0A1G8NK34_9RHOB</name>
<dbReference type="AlphaFoldDB" id="A0A1G8NK34"/>
<dbReference type="InterPro" id="IPR011049">
    <property type="entry name" value="Serralysin-like_metalloprot_C"/>
</dbReference>
<evidence type="ECO:0000313" key="4">
    <source>
        <dbReference type="Proteomes" id="UP000199093"/>
    </source>
</evidence>
<evidence type="ECO:0008006" key="5">
    <source>
        <dbReference type="Google" id="ProtNLM"/>
    </source>
</evidence>
<feature type="region of interest" description="Disordered" evidence="1">
    <location>
        <begin position="904"/>
        <end position="926"/>
    </location>
</feature>
<organism evidence="3 4">
    <name type="scientific">Salipiger marinus</name>
    <dbReference type="NCBI Taxonomy" id="555512"/>
    <lineage>
        <taxon>Bacteria</taxon>
        <taxon>Pseudomonadati</taxon>
        <taxon>Pseudomonadota</taxon>
        <taxon>Alphaproteobacteria</taxon>
        <taxon>Rhodobacterales</taxon>
        <taxon>Roseobacteraceae</taxon>
        <taxon>Salipiger</taxon>
    </lineage>
</organism>
<accession>A0A1G8NK34</accession>
<dbReference type="Pfam" id="PF00353">
    <property type="entry name" value="HemolysinCabind"/>
    <property type="match status" value="1"/>
</dbReference>
<gene>
    <name evidence="3" type="ORF">SAMN04487993_1010109</name>
</gene>
<sequence length="979" mass="106689">MILGRMKAAVLAAVLPLAAMAQQDAREVYVFGNSLVHHLGDAAHSNAPYWMDQLARADGRRLALDGQWGFLRDFAGTLPPQPNWTIPGVTSNWDPGRGTFGDAGYDAVVITPANFIQDQDPDQPFAYDNPERVTPVETILTVMDWVEGHAPGTPVWIYEGWSDMDSVAGGFPPSRRGLRRYHDYNTGAYGVWYDDLVAELAEARPEADLRLIPVARVLSGLLQQGGLLEDLPVEALYVDGSPHGTPALYFLAGAVSYAALFNAPPPESYTPPTDLPPEMAARWPQIAGAIWQQLRELGTVTERDATAPAPVRQAEADPLPARGEVALPGPGAVPQGAPALAMGLNGLSDWSTQQPFIDVMKTARDWVGHLPDQWGGVSAEELRAGGHLGADGWPQSLPPQVERIEALLLTDQPEAAAHLRGSYRVTWQGKGEIELTGRARRVRMGEGEASFDYEPGEGSVGISIAAVDAADPIRDIHVIRADLLPLHEVGALFNPDWLARIRDLRSLRFMDWMMTNGSPVQGWDDRPRLTDHTWTVWGAPLEVMIALANEVGADPWFTLPHMADDDYIRRFAETVKAGLDPRLKAHVEYSNEVWNHIFPQAGWAAAQAETLWGASESGWIQFYGLRAAQVMDIWTEVYGAEAPDRLVCVVATHTGWPGLEEQILTAPLAFLHLGHAPVDSFDAYAVTGYFGYEMGGEEMAARIDDWLSRAEAQAERDGTAQGLQRVALREYVRQHRFDAAILPVAMALQEGSLGQLVDEVLPYQGEVAQKAGLRLVMYEGGTHVAAQMARVDEERLTEFFQVFNYTPEMAKLYEQLLTGWVAAGGTLFNAFVDVAPASKWGSWGALRYLEDSNPRWDMLMAYNASAPTDWDPRGAAAFAQGLLLRAGARGEVLEGTELADTLIGGPGNDDLRAGGGDDRLHGGDGTDRALLRGLPGDYEFRRDGARLIADGPAGQVTLVSVESLRFSADPDTELPTAGL</sequence>
<dbReference type="STRING" id="555512.SAMN04487993_1010109"/>
<dbReference type="GO" id="GO:0016788">
    <property type="term" value="F:hydrolase activity, acting on ester bonds"/>
    <property type="evidence" value="ECO:0007669"/>
    <property type="project" value="UniProtKB-ARBA"/>
</dbReference>
<evidence type="ECO:0000256" key="2">
    <source>
        <dbReference type="SAM" id="SignalP"/>
    </source>
</evidence>
<evidence type="ECO:0000256" key="1">
    <source>
        <dbReference type="SAM" id="MobiDB-lite"/>
    </source>
</evidence>
<dbReference type="SUPFAM" id="SSF51120">
    <property type="entry name" value="beta-Roll"/>
    <property type="match status" value="1"/>
</dbReference>
<protein>
    <recommendedName>
        <fullName evidence="5">Type I secretion C-terminal target domain (VC_A0849 subclass)</fullName>
    </recommendedName>
</protein>
<feature type="chain" id="PRO_5011655408" description="Type I secretion C-terminal target domain (VC_A0849 subclass)" evidence="2">
    <location>
        <begin position="22"/>
        <end position="979"/>
    </location>
</feature>
<dbReference type="RefSeq" id="WP_089847638.1">
    <property type="nucleotide sequence ID" value="NZ_FNEJ01000010.1"/>
</dbReference>
<dbReference type="PROSITE" id="PS00330">
    <property type="entry name" value="HEMOLYSIN_CALCIUM"/>
    <property type="match status" value="1"/>
</dbReference>
<dbReference type="InterPro" id="IPR036514">
    <property type="entry name" value="SGNH_hydro_sf"/>
</dbReference>
<keyword evidence="2" id="KW-0732">Signal</keyword>
<proteinExistence type="predicted"/>
<dbReference type="GO" id="GO:0005509">
    <property type="term" value="F:calcium ion binding"/>
    <property type="evidence" value="ECO:0007669"/>
    <property type="project" value="InterPro"/>
</dbReference>
<feature type="compositionally biased region" description="Basic and acidic residues" evidence="1">
    <location>
        <begin position="909"/>
        <end position="926"/>
    </location>
</feature>
<dbReference type="Gene3D" id="3.40.50.1110">
    <property type="entry name" value="SGNH hydrolase"/>
    <property type="match status" value="1"/>
</dbReference>
<reference evidence="3 4" key="1">
    <citation type="submission" date="2016-10" db="EMBL/GenBank/DDBJ databases">
        <authorList>
            <person name="de Groot N.N."/>
        </authorList>
    </citation>
    <scope>NUCLEOTIDE SEQUENCE [LARGE SCALE GENOMIC DNA]</scope>
    <source>
        <strain evidence="3 4">DSM 26424</strain>
    </source>
</reference>
<evidence type="ECO:0000313" key="3">
    <source>
        <dbReference type="EMBL" id="SDI80525.1"/>
    </source>
</evidence>
<dbReference type="InterPro" id="IPR001343">
    <property type="entry name" value="Hemolysn_Ca-bd"/>
</dbReference>
<dbReference type="EMBL" id="FNEJ01000010">
    <property type="protein sequence ID" value="SDI80525.1"/>
    <property type="molecule type" value="Genomic_DNA"/>
</dbReference>
<dbReference type="InterPro" id="IPR018511">
    <property type="entry name" value="Hemolysin-typ_Ca-bd_CS"/>
</dbReference>
<feature type="signal peptide" evidence="2">
    <location>
        <begin position="1"/>
        <end position="21"/>
    </location>
</feature>